<dbReference type="AlphaFoldDB" id="S2P330"/>
<dbReference type="EC" id="2.1.1.-" evidence="2"/>
<evidence type="ECO:0000313" key="2">
    <source>
        <dbReference type="EMBL" id="EPC37653.1"/>
    </source>
</evidence>
<protein>
    <submittedName>
        <fullName evidence="2">Methylase</fullName>
        <ecNumber evidence="2">2.1.1.-</ecNumber>
    </submittedName>
</protein>
<feature type="domain" description="DNA methylase adenine-specific" evidence="1">
    <location>
        <begin position="9"/>
        <end position="146"/>
    </location>
</feature>
<dbReference type="PATRIC" id="fig|1256225.3.peg.1615"/>
<dbReference type="Proteomes" id="UP000014270">
    <property type="component" value="Unassembled WGS sequence"/>
</dbReference>
<dbReference type="GO" id="GO:0003677">
    <property type="term" value="F:DNA binding"/>
    <property type="evidence" value="ECO:0007669"/>
    <property type="project" value="InterPro"/>
</dbReference>
<organism evidence="2 3">
    <name type="scientific">Lacticaseibacillus paracasei subsp. paracasei Lpp225</name>
    <dbReference type="NCBI Taxonomy" id="1256225"/>
    <lineage>
        <taxon>Bacteria</taxon>
        <taxon>Bacillati</taxon>
        <taxon>Bacillota</taxon>
        <taxon>Bacilli</taxon>
        <taxon>Lactobacillales</taxon>
        <taxon>Lactobacillaceae</taxon>
        <taxon>Lacticaseibacillus</taxon>
    </lineage>
</organism>
<dbReference type="Pfam" id="PF02384">
    <property type="entry name" value="N6_Mtase"/>
    <property type="match status" value="1"/>
</dbReference>
<dbReference type="InterPro" id="IPR003356">
    <property type="entry name" value="DNA_methylase_A-5"/>
</dbReference>
<evidence type="ECO:0000259" key="1">
    <source>
        <dbReference type="Pfam" id="PF02384"/>
    </source>
</evidence>
<dbReference type="SUPFAM" id="SSF53335">
    <property type="entry name" value="S-adenosyl-L-methionine-dependent methyltransferases"/>
    <property type="match status" value="1"/>
</dbReference>
<dbReference type="Gene3D" id="3.40.50.150">
    <property type="entry name" value="Vaccinia Virus protein VP39"/>
    <property type="match status" value="1"/>
</dbReference>
<dbReference type="GO" id="GO:0032259">
    <property type="term" value="P:methylation"/>
    <property type="evidence" value="ECO:0007669"/>
    <property type="project" value="UniProtKB-KW"/>
</dbReference>
<reference evidence="2 3" key="1">
    <citation type="journal article" date="2013" name="PLoS ONE">
        <title>Lactobacillus paracasei comparative genomics: towards species pan-genome definition and exploitation of diversity.</title>
        <authorList>
            <person name="Smokvina T."/>
            <person name="Wels M."/>
            <person name="Polka J."/>
            <person name="Chervaux C."/>
            <person name="Brisse S."/>
            <person name="Boekhorst J."/>
            <person name="van Hylckama Vlieg J.E."/>
            <person name="Siezen R.J."/>
        </authorList>
    </citation>
    <scope>NUCLEOTIDE SEQUENCE [LARGE SCALE GENOMIC DNA]</scope>
    <source>
        <strain evidence="2 3">Lpp225</strain>
    </source>
</reference>
<dbReference type="GO" id="GO:0008170">
    <property type="term" value="F:N-methyltransferase activity"/>
    <property type="evidence" value="ECO:0007669"/>
    <property type="project" value="InterPro"/>
</dbReference>
<dbReference type="PRINTS" id="PR00507">
    <property type="entry name" value="N12N6MTFRASE"/>
</dbReference>
<gene>
    <name evidence="2" type="ORF">Lpp225_1551</name>
</gene>
<accession>S2P330</accession>
<keyword evidence="2" id="KW-0808">Transferase</keyword>
<keyword evidence="2" id="KW-0489">Methyltransferase</keyword>
<dbReference type="InterPro" id="IPR029063">
    <property type="entry name" value="SAM-dependent_MTases_sf"/>
</dbReference>
<dbReference type="EMBL" id="ANMM01000011">
    <property type="protein sequence ID" value="EPC37653.1"/>
    <property type="molecule type" value="Genomic_DNA"/>
</dbReference>
<name>S2P330_LACPA</name>
<comment type="caution">
    <text evidence="2">The sequence shown here is derived from an EMBL/GenBank/DDBJ whole genome shotgun (WGS) entry which is preliminary data.</text>
</comment>
<proteinExistence type="predicted"/>
<evidence type="ECO:0000313" key="3">
    <source>
        <dbReference type="Proteomes" id="UP000014270"/>
    </source>
</evidence>
<sequence>MTDERLIKSTARVKGHGEVFTPRRIVKLMLDQRDLQENLTSLTSTFLEPAAGEGAFLTEILNRKIALARKISHTISEFEQNILLALTSLYGVELLEDNTELLVMNMYHVFYREYINALTKYHANENTAVTKSAMTIIKSNMAHGDALTGKTENGEDIILSEWKIVLSSKGNQKIQRTEYTFDAIKNSGPSINSCSAKGKSKELSLFDDSDFDEVIRCYKYVPVKITDIYKEKMIEVS</sequence>